<dbReference type="OrthoDB" id="9803495at2"/>
<evidence type="ECO:0000256" key="5">
    <source>
        <dbReference type="ARBA" id="ARBA00022692"/>
    </source>
</evidence>
<dbReference type="EMBL" id="CP032627">
    <property type="protein sequence ID" value="AYG00437.1"/>
    <property type="molecule type" value="Genomic_DNA"/>
</dbReference>
<reference evidence="10 11" key="1">
    <citation type="submission" date="2018-09" db="EMBL/GenBank/DDBJ databases">
        <title>Genome sequencing of strain 1JSPR-7.</title>
        <authorList>
            <person name="Heo J."/>
            <person name="Kim S.-J."/>
            <person name="Kwon S.-W."/>
        </authorList>
    </citation>
    <scope>NUCLEOTIDE SEQUENCE [LARGE SCALE GENOMIC DNA]</scope>
    <source>
        <strain evidence="10 11">1JSPR-7</strain>
    </source>
</reference>
<keyword evidence="11" id="KW-1185">Reference proteome</keyword>
<keyword evidence="3 8" id="KW-0813">Transport</keyword>
<evidence type="ECO:0000256" key="3">
    <source>
        <dbReference type="ARBA" id="ARBA00022448"/>
    </source>
</evidence>
<gene>
    <name evidence="10" type="ORF">D7I46_04645</name>
</gene>
<dbReference type="GO" id="GO:0005886">
    <property type="term" value="C:plasma membrane"/>
    <property type="evidence" value="ECO:0007669"/>
    <property type="project" value="UniProtKB-SubCell"/>
</dbReference>
<evidence type="ECO:0000256" key="7">
    <source>
        <dbReference type="ARBA" id="ARBA00023136"/>
    </source>
</evidence>
<dbReference type="Gene3D" id="1.10.1760.20">
    <property type="match status" value="1"/>
</dbReference>
<proteinExistence type="inferred from homology"/>
<keyword evidence="6 9" id="KW-1133">Transmembrane helix</keyword>
<dbReference type="PANTHER" id="PTHR34295">
    <property type="entry name" value="BIOTIN TRANSPORTER BIOY"/>
    <property type="match status" value="1"/>
</dbReference>
<keyword evidence="7 8" id="KW-0472">Membrane</keyword>
<feature type="transmembrane region" description="Helical" evidence="9">
    <location>
        <begin position="90"/>
        <end position="107"/>
    </location>
</feature>
<feature type="transmembrane region" description="Helical" evidence="9">
    <location>
        <begin position="59"/>
        <end position="78"/>
    </location>
</feature>
<dbReference type="AlphaFoldDB" id="A0A387BHD6"/>
<sequence>MTNNQKIKVITFSAMMTTFIIVLGFFPAIPLGFIPVPIVLQNMGVMMSGGLLGPKYGTISVGLFLLLAFIGLPILTGGNGGAASFMGPTGGYLIAWLFTPLLIGLLLRRIQALHLNSWWWELIVVVVAGIIFVDVAGALWLSWQSHLPLFTALSSNLVFIPGDFIKAVLSVMITRRLRRSLGFDDMFILSKF</sequence>
<evidence type="ECO:0000256" key="2">
    <source>
        <dbReference type="ARBA" id="ARBA00010692"/>
    </source>
</evidence>
<organism evidence="10 11">
    <name type="scientific">Lactococcus allomyrinae</name>
    <dbReference type="NCBI Taxonomy" id="2419773"/>
    <lineage>
        <taxon>Bacteria</taxon>
        <taxon>Bacillati</taxon>
        <taxon>Bacillota</taxon>
        <taxon>Bacilli</taxon>
        <taxon>Lactobacillales</taxon>
        <taxon>Streptococcaceae</taxon>
        <taxon>Lactococcus</taxon>
    </lineage>
</organism>
<evidence type="ECO:0000256" key="6">
    <source>
        <dbReference type="ARBA" id="ARBA00022989"/>
    </source>
</evidence>
<dbReference type="GO" id="GO:0015225">
    <property type="term" value="F:biotin transmembrane transporter activity"/>
    <property type="evidence" value="ECO:0007669"/>
    <property type="project" value="UniProtKB-UniRule"/>
</dbReference>
<evidence type="ECO:0000256" key="9">
    <source>
        <dbReference type="SAM" id="Phobius"/>
    </source>
</evidence>
<feature type="transmembrane region" description="Helical" evidence="9">
    <location>
        <begin position="32"/>
        <end position="52"/>
    </location>
</feature>
<name>A0A387BHD6_9LACT</name>
<dbReference type="KEGG" id="lact:D7I46_04645"/>
<keyword evidence="4 8" id="KW-1003">Cell membrane</keyword>
<dbReference type="Proteomes" id="UP000269374">
    <property type="component" value="Chromosome"/>
</dbReference>
<protein>
    <recommendedName>
        <fullName evidence="8">Biotin transporter</fullName>
    </recommendedName>
</protein>
<dbReference type="InterPro" id="IPR003784">
    <property type="entry name" value="BioY"/>
</dbReference>
<feature type="transmembrane region" description="Helical" evidence="9">
    <location>
        <begin position="119"/>
        <end position="143"/>
    </location>
</feature>
<evidence type="ECO:0000256" key="1">
    <source>
        <dbReference type="ARBA" id="ARBA00004651"/>
    </source>
</evidence>
<accession>A0A387BHD6</accession>
<dbReference type="Pfam" id="PF02632">
    <property type="entry name" value="BioY"/>
    <property type="match status" value="1"/>
</dbReference>
<dbReference type="RefSeq" id="WP_120771825.1">
    <property type="nucleotide sequence ID" value="NZ_CP032627.1"/>
</dbReference>
<keyword evidence="5 9" id="KW-0812">Transmembrane</keyword>
<evidence type="ECO:0000256" key="8">
    <source>
        <dbReference type="PIRNR" id="PIRNR016661"/>
    </source>
</evidence>
<evidence type="ECO:0000256" key="4">
    <source>
        <dbReference type="ARBA" id="ARBA00022475"/>
    </source>
</evidence>
<feature type="transmembrane region" description="Helical" evidence="9">
    <location>
        <begin position="7"/>
        <end position="26"/>
    </location>
</feature>
<feature type="transmembrane region" description="Helical" evidence="9">
    <location>
        <begin position="149"/>
        <end position="169"/>
    </location>
</feature>
<dbReference type="PANTHER" id="PTHR34295:SF4">
    <property type="entry name" value="BIOTIN TRANSPORTER BIOY-RELATED"/>
    <property type="match status" value="1"/>
</dbReference>
<dbReference type="PIRSF" id="PIRSF016661">
    <property type="entry name" value="BioY"/>
    <property type="match status" value="1"/>
</dbReference>
<comment type="subcellular location">
    <subcellularLocation>
        <location evidence="1 8">Cell membrane</location>
        <topology evidence="1 8">Multi-pass membrane protein</topology>
    </subcellularLocation>
</comment>
<evidence type="ECO:0000313" key="11">
    <source>
        <dbReference type="Proteomes" id="UP000269374"/>
    </source>
</evidence>
<comment type="similarity">
    <text evidence="2 8">Belongs to the BioY family.</text>
</comment>
<evidence type="ECO:0000313" key="10">
    <source>
        <dbReference type="EMBL" id="AYG00437.1"/>
    </source>
</evidence>